<reference evidence="3 4" key="1">
    <citation type="submission" date="2019-08" db="EMBL/GenBank/DDBJ databases">
        <authorList>
            <person name="Peeters C."/>
        </authorList>
    </citation>
    <scope>NUCLEOTIDE SEQUENCE [LARGE SCALE GENOMIC DNA]</scope>
    <source>
        <strain evidence="3 4">LMG 31013</strain>
    </source>
</reference>
<accession>A0A5E4US03</accession>
<evidence type="ECO:0000256" key="1">
    <source>
        <dbReference type="SAM" id="Phobius"/>
    </source>
</evidence>
<feature type="domain" description="TadE-like" evidence="2">
    <location>
        <begin position="13"/>
        <end position="55"/>
    </location>
</feature>
<dbReference type="EMBL" id="CABPRU010000004">
    <property type="protein sequence ID" value="VVE02344.1"/>
    <property type="molecule type" value="Genomic_DNA"/>
</dbReference>
<feature type="transmembrane region" description="Helical" evidence="1">
    <location>
        <begin position="21"/>
        <end position="41"/>
    </location>
</feature>
<dbReference type="OrthoDB" id="7026216at2"/>
<dbReference type="Pfam" id="PF07811">
    <property type="entry name" value="TadE"/>
    <property type="match status" value="1"/>
</dbReference>
<dbReference type="InterPro" id="IPR012495">
    <property type="entry name" value="TadE-like_dom"/>
</dbReference>
<keyword evidence="4" id="KW-1185">Reference proteome</keyword>
<evidence type="ECO:0000259" key="2">
    <source>
        <dbReference type="Pfam" id="PF07811"/>
    </source>
</evidence>
<evidence type="ECO:0000313" key="4">
    <source>
        <dbReference type="Proteomes" id="UP000334380"/>
    </source>
</evidence>
<keyword evidence="1" id="KW-0472">Membrane</keyword>
<protein>
    <submittedName>
        <fullName evidence="3">Flp pilus assembly protein</fullName>
    </submittedName>
</protein>
<gene>
    <name evidence="3" type="ORF">PTE31013_02209</name>
</gene>
<evidence type="ECO:0000313" key="3">
    <source>
        <dbReference type="EMBL" id="VVE02344.1"/>
    </source>
</evidence>
<keyword evidence="1" id="KW-1133">Transmembrane helix</keyword>
<sequence length="173" mass="18610">MTRQRHRPGNQRGVVAVEFGLVLPVLLVLFGGMVELGHAIYQYDALTKSVRNATRYLSEFSPEDPNYPLAAAKCLAVYGNTGCTGTPLIGNLTTSNVVVCDRSSTTAPSCQDLVYANYMVYDATNNGSTGTSVGTINLVSVKISGYQYSPIQAILNFSGLTFGDIKTVMRQVL</sequence>
<name>A0A5E4US03_9BURK</name>
<dbReference type="AlphaFoldDB" id="A0A5E4US03"/>
<keyword evidence="1" id="KW-0812">Transmembrane</keyword>
<organism evidence="3 4">
    <name type="scientific">Pandoraea terrigena</name>
    <dbReference type="NCBI Taxonomy" id="2508292"/>
    <lineage>
        <taxon>Bacteria</taxon>
        <taxon>Pseudomonadati</taxon>
        <taxon>Pseudomonadota</taxon>
        <taxon>Betaproteobacteria</taxon>
        <taxon>Burkholderiales</taxon>
        <taxon>Burkholderiaceae</taxon>
        <taxon>Pandoraea</taxon>
    </lineage>
</organism>
<dbReference type="RefSeq" id="WP_150612836.1">
    <property type="nucleotide sequence ID" value="NZ_CABPRU010000004.1"/>
</dbReference>
<proteinExistence type="predicted"/>
<dbReference type="Proteomes" id="UP000334380">
    <property type="component" value="Unassembled WGS sequence"/>
</dbReference>